<sequence>MFFSCGTESPAPEYKQLSISGFINQDPNFKVFAEGMRRAGLEDSLENQGPFTLLLSSDQAFEQRGILAGEDLSPEEWRRIILYHLSPGDQSRDSLSGAVQPSLLSGYYWLINEENGRLTVNGKVNLMSADLILANGRIHILDGLLDPQRLNLVSMMKNAGYTTLAEGIETAGLSGQLADFEKNFTILAPTNEAFQAYFDAQKISKTDWLAISDLSNLLNYMIRDGEYSQADFSTGSLLMNSKDSLYISSFQENTWMNGTTQISRGDITGGNGLIHEIDHVLAAPQQSLATLVSEGGDGSGYSEFKAALIYADLLSLLEAEEVYTVFAPDNAAFLAWYQELEVSGYYEVEKDLLRETLMHHIALGRKFTTDFDTLTEWRSLLPGYPLVPAADGGTINGIILDPNYQNKLATNGLIHGIKGVLPLQIQE</sequence>
<comment type="caution">
    <text evidence="2">The sequence shown here is derived from an EMBL/GenBank/DDBJ whole genome shotgun (WGS) entry which is preliminary data.</text>
</comment>
<dbReference type="SUPFAM" id="SSF82153">
    <property type="entry name" value="FAS1 domain"/>
    <property type="match status" value="3"/>
</dbReference>
<keyword evidence="3" id="KW-1185">Reference proteome</keyword>
<dbReference type="Pfam" id="PF02469">
    <property type="entry name" value="Fasciclin"/>
    <property type="match status" value="3"/>
</dbReference>
<accession>A0A918PSC6</accession>
<reference evidence="2" key="1">
    <citation type="journal article" date="2014" name="Int. J. Syst. Evol. Microbiol.">
        <title>Complete genome sequence of Corynebacterium casei LMG S-19264T (=DSM 44701T), isolated from a smear-ripened cheese.</title>
        <authorList>
            <consortium name="US DOE Joint Genome Institute (JGI-PGF)"/>
            <person name="Walter F."/>
            <person name="Albersmeier A."/>
            <person name="Kalinowski J."/>
            <person name="Ruckert C."/>
        </authorList>
    </citation>
    <scope>NUCLEOTIDE SEQUENCE</scope>
    <source>
        <strain evidence="2">KCTC 12368</strain>
    </source>
</reference>
<dbReference type="PROSITE" id="PS50213">
    <property type="entry name" value="FAS1"/>
    <property type="match status" value="3"/>
</dbReference>
<feature type="domain" description="FAS1" evidence="1">
    <location>
        <begin position="16"/>
        <end position="145"/>
    </location>
</feature>
<dbReference type="SMART" id="SM00554">
    <property type="entry name" value="FAS1"/>
    <property type="match status" value="3"/>
</dbReference>
<dbReference type="AlphaFoldDB" id="A0A918PSC6"/>
<dbReference type="PANTHER" id="PTHR10900">
    <property type="entry name" value="PERIOSTIN-RELATED"/>
    <property type="match status" value="1"/>
</dbReference>
<evidence type="ECO:0000313" key="2">
    <source>
        <dbReference type="EMBL" id="GGZ21234.1"/>
    </source>
</evidence>
<organism evidence="2 3">
    <name type="scientific">Echinicola pacifica</name>
    <dbReference type="NCBI Taxonomy" id="346377"/>
    <lineage>
        <taxon>Bacteria</taxon>
        <taxon>Pseudomonadati</taxon>
        <taxon>Bacteroidota</taxon>
        <taxon>Cytophagia</taxon>
        <taxon>Cytophagales</taxon>
        <taxon>Cyclobacteriaceae</taxon>
        <taxon>Echinicola</taxon>
    </lineage>
</organism>
<name>A0A918PSC6_9BACT</name>
<dbReference type="InterPro" id="IPR050904">
    <property type="entry name" value="Adhesion/Biosynth-related"/>
</dbReference>
<dbReference type="PANTHER" id="PTHR10900:SF77">
    <property type="entry name" value="FI19380P1"/>
    <property type="match status" value="1"/>
</dbReference>
<dbReference type="InterPro" id="IPR000782">
    <property type="entry name" value="FAS1_domain"/>
</dbReference>
<reference evidence="2" key="2">
    <citation type="submission" date="2020-09" db="EMBL/GenBank/DDBJ databases">
        <authorList>
            <person name="Sun Q."/>
            <person name="Kim S."/>
        </authorList>
    </citation>
    <scope>NUCLEOTIDE SEQUENCE</scope>
    <source>
        <strain evidence="2">KCTC 12368</strain>
    </source>
</reference>
<evidence type="ECO:0000259" key="1">
    <source>
        <dbReference type="PROSITE" id="PS50213"/>
    </source>
</evidence>
<feature type="domain" description="FAS1" evidence="1">
    <location>
        <begin position="288"/>
        <end position="421"/>
    </location>
</feature>
<gene>
    <name evidence="2" type="ORF">GCM10007049_12350</name>
</gene>
<feature type="domain" description="FAS1" evidence="1">
    <location>
        <begin position="148"/>
        <end position="281"/>
    </location>
</feature>
<dbReference type="Proteomes" id="UP000619457">
    <property type="component" value="Unassembled WGS sequence"/>
</dbReference>
<protein>
    <recommendedName>
        <fullName evidence="1">FAS1 domain-containing protein</fullName>
    </recommendedName>
</protein>
<dbReference type="InterPro" id="IPR036378">
    <property type="entry name" value="FAS1_dom_sf"/>
</dbReference>
<proteinExistence type="predicted"/>
<evidence type="ECO:0000313" key="3">
    <source>
        <dbReference type="Proteomes" id="UP000619457"/>
    </source>
</evidence>
<dbReference type="Gene3D" id="2.30.180.10">
    <property type="entry name" value="FAS1 domain"/>
    <property type="match status" value="3"/>
</dbReference>
<dbReference type="EMBL" id="BMWX01000002">
    <property type="protein sequence ID" value="GGZ21234.1"/>
    <property type="molecule type" value="Genomic_DNA"/>
</dbReference>